<dbReference type="PANTHER" id="PTHR46390:SF1">
    <property type="entry name" value="MANNOSE-1-PHOSPHATE GUANYLYLTRANSFERASE"/>
    <property type="match status" value="1"/>
</dbReference>
<dbReference type="InterPro" id="IPR051161">
    <property type="entry name" value="Mannose-6P_isomerase_type2"/>
</dbReference>
<organism evidence="2">
    <name type="scientific">Symploca sp. SIO1C4</name>
    <dbReference type="NCBI Taxonomy" id="2607765"/>
    <lineage>
        <taxon>Bacteria</taxon>
        <taxon>Bacillati</taxon>
        <taxon>Cyanobacteriota</taxon>
        <taxon>Cyanophyceae</taxon>
        <taxon>Coleofasciculales</taxon>
        <taxon>Coleofasciculaceae</taxon>
        <taxon>Symploca</taxon>
    </lineage>
</organism>
<gene>
    <name evidence="2" type="ORF">F6J89_26215</name>
</gene>
<name>A0A6B3NH20_9CYAN</name>
<accession>A0A6B3NH20</accession>
<feature type="non-terminal residue" evidence="2">
    <location>
        <position position="64"/>
    </location>
</feature>
<evidence type="ECO:0000313" key="2">
    <source>
        <dbReference type="EMBL" id="NER31017.1"/>
    </source>
</evidence>
<keyword evidence="2" id="KW-0808">Transferase</keyword>
<reference evidence="2" key="1">
    <citation type="submission" date="2019-11" db="EMBL/GenBank/DDBJ databases">
        <title>Genomic insights into an expanded diversity of filamentous marine cyanobacteria reveals the extraordinary biosynthetic potential of Moorea and Okeania.</title>
        <authorList>
            <person name="Ferreira Leao T."/>
            <person name="Wang M."/>
            <person name="Moss N."/>
            <person name="Da Silva R."/>
            <person name="Sanders J."/>
            <person name="Nurk S."/>
            <person name="Gurevich A."/>
            <person name="Humphrey G."/>
            <person name="Reher R."/>
            <person name="Zhu Q."/>
            <person name="Belda-Ferre P."/>
            <person name="Glukhov E."/>
            <person name="Rex R."/>
            <person name="Dorrestein P.C."/>
            <person name="Knight R."/>
            <person name="Pevzner P."/>
            <person name="Gerwick W.H."/>
            <person name="Gerwick L."/>
        </authorList>
    </citation>
    <scope>NUCLEOTIDE SEQUENCE</scope>
    <source>
        <strain evidence="2">SIO1C4</strain>
    </source>
</reference>
<proteinExistence type="predicted"/>
<protein>
    <submittedName>
        <fullName evidence="2">Mannose-1-phosphate guanylyltransferase</fullName>
    </submittedName>
</protein>
<dbReference type="SUPFAM" id="SSF53448">
    <property type="entry name" value="Nucleotide-diphospho-sugar transferases"/>
    <property type="match status" value="1"/>
</dbReference>
<dbReference type="InterPro" id="IPR029044">
    <property type="entry name" value="Nucleotide-diphossugar_trans"/>
</dbReference>
<dbReference type="AlphaFoldDB" id="A0A6B3NH20"/>
<dbReference type="GO" id="GO:0004475">
    <property type="term" value="F:mannose-1-phosphate guanylyltransferase (GTP) activity"/>
    <property type="evidence" value="ECO:0007669"/>
    <property type="project" value="TreeGrafter"/>
</dbReference>
<sequence length="64" mass="7051">MDKSLIPVILAGGKGERFWPVSRKQKPKQFLSLDGSGKSLLQTTAERLIDLAGNPDKLWVVTSQ</sequence>
<dbReference type="PANTHER" id="PTHR46390">
    <property type="entry name" value="MANNOSE-1-PHOSPHATE GUANYLYLTRANSFERASE"/>
    <property type="match status" value="1"/>
</dbReference>
<dbReference type="InterPro" id="IPR005835">
    <property type="entry name" value="NTP_transferase_dom"/>
</dbReference>
<feature type="domain" description="Nucleotidyl transferase" evidence="1">
    <location>
        <begin position="7"/>
        <end position="63"/>
    </location>
</feature>
<dbReference type="Pfam" id="PF00483">
    <property type="entry name" value="NTP_transferase"/>
    <property type="match status" value="1"/>
</dbReference>
<evidence type="ECO:0000259" key="1">
    <source>
        <dbReference type="Pfam" id="PF00483"/>
    </source>
</evidence>
<dbReference type="EMBL" id="JAAHFQ010000701">
    <property type="protein sequence ID" value="NER31017.1"/>
    <property type="molecule type" value="Genomic_DNA"/>
</dbReference>
<dbReference type="GO" id="GO:0009298">
    <property type="term" value="P:GDP-mannose biosynthetic process"/>
    <property type="evidence" value="ECO:0007669"/>
    <property type="project" value="TreeGrafter"/>
</dbReference>
<keyword evidence="2" id="KW-0548">Nucleotidyltransferase</keyword>
<comment type="caution">
    <text evidence="2">The sequence shown here is derived from an EMBL/GenBank/DDBJ whole genome shotgun (WGS) entry which is preliminary data.</text>
</comment>
<dbReference type="Gene3D" id="3.90.550.10">
    <property type="entry name" value="Spore Coat Polysaccharide Biosynthesis Protein SpsA, Chain A"/>
    <property type="match status" value="1"/>
</dbReference>